<name>A0A1B4G368_9BURK</name>
<dbReference type="AlphaFoldDB" id="A0A1B4G368"/>
<sequence length="97" mass="11123">MELPEIPMGSVVEVLGNIVETHMLDPYFVPLGARINARYDTMIDGQQRVLWATFTSSDERGTATEQLLRFRPLACSHFESEERRILAEKTRELPKES</sequence>
<organism evidence="1 2">
    <name type="scientific">Burkholderia mayonis</name>
    <dbReference type="NCBI Taxonomy" id="1385591"/>
    <lineage>
        <taxon>Bacteria</taxon>
        <taxon>Pseudomonadati</taxon>
        <taxon>Pseudomonadota</taxon>
        <taxon>Betaproteobacteria</taxon>
        <taxon>Burkholderiales</taxon>
        <taxon>Burkholderiaceae</taxon>
        <taxon>Burkholderia</taxon>
        <taxon>pseudomallei group</taxon>
    </lineage>
</organism>
<accession>A0A1B4G368</accession>
<dbReference type="Proteomes" id="UP000067711">
    <property type="component" value="Chromosome 1"/>
</dbReference>
<protein>
    <submittedName>
        <fullName evidence="1">Uncharacterized protein</fullName>
    </submittedName>
</protein>
<evidence type="ECO:0000313" key="1">
    <source>
        <dbReference type="EMBL" id="AOJ10352.1"/>
    </source>
</evidence>
<evidence type="ECO:0000313" key="2">
    <source>
        <dbReference type="Proteomes" id="UP000067711"/>
    </source>
</evidence>
<reference evidence="1 2" key="1">
    <citation type="submission" date="2015-12" db="EMBL/GenBank/DDBJ databases">
        <title>Diversity of Burkholderia near neighbor genomes.</title>
        <authorList>
            <person name="Sahl J."/>
            <person name="Wagner D."/>
            <person name="Keim P."/>
        </authorList>
    </citation>
    <scope>NUCLEOTIDE SEQUENCE [LARGE SCALE GENOMIC DNA]</scope>
    <source>
        <strain evidence="1 2">BDU8</strain>
    </source>
</reference>
<dbReference type="RefSeq" id="WP_108027037.1">
    <property type="nucleotide sequence ID" value="NZ_CP013389.1"/>
</dbReference>
<proteinExistence type="predicted"/>
<dbReference type="EMBL" id="CP013389">
    <property type="protein sequence ID" value="AOJ10352.1"/>
    <property type="molecule type" value="Genomic_DNA"/>
</dbReference>
<gene>
    <name evidence="1" type="ORF">WS71_24390</name>
</gene>